<evidence type="ECO:0000313" key="4">
    <source>
        <dbReference type="Proteomes" id="UP000198612"/>
    </source>
</evidence>
<dbReference type="InterPro" id="IPR027417">
    <property type="entry name" value="P-loop_NTPase"/>
</dbReference>
<evidence type="ECO:0000259" key="1">
    <source>
        <dbReference type="Pfam" id="PF04851"/>
    </source>
</evidence>
<accession>A0A1H9ZT83</accession>
<keyword evidence="5" id="KW-1185">Reference proteome</keyword>
<reference evidence="4 5" key="1">
    <citation type="submission" date="2016-10" db="EMBL/GenBank/DDBJ databases">
        <authorList>
            <person name="Varghese N."/>
            <person name="Submissions S."/>
        </authorList>
    </citation>
    <scope>NUCLEOTIDE SEQUENCE [LARGE SCALE GENOMIC DNA]</scope>
    <source>
        <strain evidence="2 5">WG2</strain>
        <strain evidence="3 4">WG5</strain>
    </source>
</reference>
<name>A0A1H9ZT83_9FIRM</name>
<dbReference type="EMBL" id="FOHG01000008">
    <property type="protein sequence ID" value="SES84923.1"/>
    <property type="molecule type" value="Genomic_DNA"/>
</dbReference>
<dbReference type="EMBL" id="FNBJ01000007">
    <property type="protein sequence ID" value="SDF17740.1"/>
    <property type="molecule type" value="Genomic_DNA"/>
</dbReference>
<gene>
    <name evidence="2" type="ORF">SAMN04488598_10771</name>
    <name evidence="3" type="ORF">SAMN04515652_10871</name>
</gene>
<sequence length="90" mass="9952">MSKYFQNNYNEVNYPIEKSDNPGLRNAQLGAIHSISSFFTLNKTKPAIIVMPTGSGKTAVLIMVPFVVKSKKVLVVTPAKMVRQQIADLI</sequence>
<protein>
    <submittedName>
        <fullName evidence="3">Type III restriction enzyme, res subunit</fullName>
    </submittedName>
</protein>
<dbReference type="Gene3D" id="3.40.50.300">
    <property type="entry name" value="P-loop containing nucleotide triphosphate hydrolases"/>
    <property type="match status" value="1"/>
</dbReference>
<dbReference type="InterPro" id="IPR006935">
    <property type="entry name" value="Helicase/UvrB_N"/>
</dbReference>
<dbReference type="GO" id="GO:0003677">
    <property type="term" value="F:DNA binding"/>
    <property type="evidence" value="ECO:0007669"/>
    <property type="project" value="InterPro"/>
</dbReference>
<dbReference type="SUPFAM" id="SSF52540">
    <property type="entry name" value="P-loop containing nucleoside triphosphate hydrolases"/>
    <property type="match status" value="1"/>
</dbReference>
<dbReference type="GO" id="GO:0005524">
    <property type="term" value="F:ATP binding"/>
    <property type="evidence" value="ECO:0007669"/>
    <property type="project" value="InterPro"/>
</dbReference>
<evidence type="ECO:0000313" key="5">
    <source>
        <dbReference type="Proteomes" id="UP000199519"/>
    </source>
</evidence>
<organism evidence="3 4">
    <name type="scientific">Halanaerobium congolense</name>
    <dbReference type="NCBI Taxonomy" id="54121"/>
    <lineage>
        <taxon>Bacteria</taxon>
        <taxon>Bacillati</taxon>
        <taxon>Bacillota</taxon>
        <taxon>Clostridia</taxon>
        <taxon>Halanaerobiales</taxon>
        <taxon>Halanaerobiaceae</taxon>
        <taxon>Halanaerobium</taxon>
    </lineage>
</organism>
<dbReference type="Pfam" id="PF04851">
    <property type="entry name" value="ResIII"/>
    <property type="match status" value="1"/>
</dbReference>
<dbReference type="AlphaFoldDB" id="A0A1H9ZT83"/>
<dbReference type="Proteomes" id="UP000199519">
    <property type="component" value="Unassembled WGS sequence"/>
</dbReference>
<dbReference type="GO" id="GO:0016787">
    <property type="term" value="F:hydrolase activity"/>
    <property type="evidence" value="ECO:0007669"/>
    <property type="project" value="InterPro"/>
</dbReference>
<evidence type="ECO:0000313" key="3">
    <source>
        <dbReference type="EMBL" id="SES84923.1"/>
    </source>
</evidence>
<proteinExistence type="predicted"/>
<dbReference type="Proteomes" id="UP000198612">
    <property type="component" value="Unassembled WGS sequence"/>
</dbReference>
<feature type="domain" description="Helicase/UvrB N-terminal" evidence="1">
    <location>
        <begin position="24"/>
        <end position="87"/>
    </location>
</feature>
<evidence type="ECO:0000313" key="2">
    <source>
        <dbReference type="EMBL" id="SDF17740.1"/>
    </source>
</evidence>
<dbReference type="RefSeq" id="WP_218119705.1">
    <property type="nucleotide sequence ID" value="NZ_FNBJ01000007.1"/>
</dbReference>